<dbReference type="InterPro" id="IPR026106">
    <property type="entry name" value="MAP9"/>
</dbReference>
<dbReference type="GO" id="GO:0000281">
    <property type="term" value="P:mitotic cytokinesis"/>
    <property type="evidence" value="ECO:0007669"/>
    <property type="project" value="InterPro"/>
</dbReference>
<feature type="region of interest" description="Disordered" evidence="1">
    <location>
        <begin position="68"/>
        <end position="198"/>
    </location>
</feature>
<dbReference type="OrthoDB" id="8956542at2759"/>
<organism evidence="2 3">
    <name type="scientific">Betta splendens</name>
    <name type="common">Siamese fighting fish</name>
    <dbReference type="NCBI Taxonomy" id="158456"/>
    <lineage>
        <taxon>Eukaryota</taxon>
        <taxon>Metazoa</taxon>
        <taxon>Chordata</taxon>
        <taxon>Craniata</taxon>
        <taxon>Vertebrata</taxon>
        <taxon>Euteleostomi</taxon>
        <taxon>Actinopterygii</taxon>
        <taxon>Neopterygii</taxon>
        <taxon>Teleostei</taxon>
        <taxon>Neoteleostei</taxon>
        <taxon>Acanthomorphata</taxon>
        <taxon>Anabantaria</taxon>
        <taxon>Anabantiformes</taxon>
        <taxon>Anabantoidei</taxon>
        <taxon>Osphronemidae</taxon>
        <taxon>Betta</taxon>
    </lineage>
</organism>
<accession>A0A9W2XZ13</accession>
<feature type="region of interest" description="Disordered" evidence="1">
    <location>
        <begin position="505"/>
        <end position="531"/>
    </location>
</feature>
<evidence type="ECO:0000313" key="3">
    <source>
        <dbReference type="RefSeq" id="XP_055366859.1"/>
    </source>
</evidence>
<dbReference type="Proteomes" id="UP000515150">
    <property type="component" value="Chromosome 1"/>
</dbReference>
<feature type="compositionally biased region" description="Basic and acidic residues" evidence="1">
    <location>
        <begin position="313"/>
        <end position="323"/>
    </location>
</feature>
<feature type="compositionally biased region" description="Polar residues" evidence="1">
    <location>
        <begin position="303"/>
        <end position="312"/>
    </location>
</feature>
<keyword evidence="2" id="KW-1185">Reference proteome</keyword>
<sequence length="625" mass="71819">MTSSDFRTLAYAKSPKTSKRTTFQDELQAAVSARAGKTKTGHNSYSDELNEDEDEFLKELLKSRKKRTEAFKAGRSKGTINDFDISDDASTPGRTKKVSFLKSQRTRSPSEDTTTPESHGNDPLDNSFSRNNSYKNSASEKTTLLNSADSQITEDSASKSVSRQTSDGTLTDMPLPLPSDSSLTETPGPELSHPSAAETKHLSSVGLFTPIYLQDTKVTCSDLDDLEKEPPRPKPRQRTFGLHAPETLAEESEFQDYSKPQTSPASIPHLTDDTSSSITCAEEEYADSYSLNKSSTSKSEQSQVFTNSTVDSGSRDDCISDESREKVARYSTSFEEFNDNNSENSAVRQKSFDIRSSSCQSKTSQRSQSVFSRDVESKYLGSLKILDCNLSLQDSQLQTVQSLRAAVYQEWLKKKNEIVKENRQQKKKEEMLKEKKKRDQEAKKEDAIASYAAWKEKKTETLKAKAKEKEVIIRKEQKAIEEKEEKKQSAKQVFEKWKHEHDQLLKDKYRKQKESENRRKLKTQETEEERKRESKYAFSDWCDKKKDVIHKKITMERKEIKNKTEEERYMKEERDKMALDMYENWLVRKDLEKKREKEERRIHEILQDSPPPPWSPPNKTIPHGK</sequence>
<feature type="region of interest" description="Disordered" evidence="1">
    <location>
        <begin position="222"/>
        <end position="277"/>
    </location>
</feature>
<dbReference type="GO" id="GO:0008017">
    <property type="term" value="F:microtubule binding"/>
    <property type="evidence" value="ECO:0007669"/>
    <property type="project" value="TreeGrafter"/>
</dbReference>
<feature type="compositionally biased region" description="Polar residues" evidence="1">
    <location>
        <begin position="101"/>
        <end position="169"/>
    </location>
</feature>
<dbReference type="KEGG" id="bspl:114856592"/>
<feature type="region of interest" description="Disordered" evidence="1">
    <location>
        <begin position="594"/>
        <end position="625"/>
    </location>
</feature>
<proteinExistence type="predicted"/>
<evidence type="ECO:0000256" key="1">
    <source>
        <dbReference type="SAM" id="MobiDB-lite"/>
    </source>
</evidence>
<dbReference type="GeneID" id="114856592"/>
<dbReference type="GO" id="GO:0090307">
    <property type="term" value="P:mitotic spindle assembly"/>
    <property type="evidence" value="ECO:0007669"/>
    <property type="project" value="TreeGrafter"/>
</dbReference>
<feature type="compositionally biased region" description="Basic and acidic residues" evidence="1">
    <location>
        <begin position="594"/>
        <end position="606"/>
    </location>
</feature>
<dbReference type="GO" id="GO:0000235">
    <property type="term" value="C:astral microtubule"/>
    <property type="evidence" value="ECO:0007669"/>
    <property type="project" value="TreeGrafter"/>
</dbReference>
<dbReference type="RefSeq" id="XP_055366859.1">
    <property type="nucleotide sequence ID" value="XM_055510884.1"/>
</dbReference>
<gene>
    <name evidence="3" type="primary">map9</name>
</gene>
<dbReference type="AlphaFoldDB" id="A0A9W2XZ13"/>
<reference evidence="3" key="1">
    <citation type="submission" date="2025-08" db="UniProtKB">
        <authorList>
            <consortium name="RefSeq"/>
        </authorList>
    </citation>
    <scope>IDENTIFICATION</scope>
</reference>
<dbReference type="PANTHER" id="PTHR14739">
    <property type="entry name" value="MICROTUBULE-ASSOCIATED PROTEIN 9"/>
    <property type="match status" value="1"/>
</dbReference>
<name>A0A9W2XZ13_BETSP</name>
<dbReference type="CTD" id="79884"/>
<feature type="compositionally biased region" description="Low complexity" evidence="1">
    <location>
        <begin position="289"/>
        <end position="302"/>
    </location>
</feature>
<feature type="region of interest" description="Disordered" evidence="1">
    <location>
        <begin position="420"/>
        <end position="445"/>
    </location>
</feature>
<protein>
    <submittedName>
        <fullName evidence="3">Microtubule-associated protein 9 isoform X1</fullName>
    </submittedName>
</protein>
<dbReference type="GO" id="GO:1902412">
    <property type="term" value="P:regulation of mitotic cytokinesis"/>
    <property type="evidence" value="ECO:0007669"/>
    <property type="project" value="TreeGrafter"/>
</dbReference>
<feature type="region of interest" description="Disordered" evidence="1">
    <location>
        <begin position="32"/>
        <end position="52"/>
    </location>
</feature>
<evidence type="ECO:0000313" key="2">
    <source>
        <dbReference type="Proteomes" id="UP000515150"/>
    </source>
</evidence>
<dbReference type="PANTHER" id="PTHR14739:SF9">
    <property type="entry name" value="MICROTUBULE-ASSOCIATED PROTEIN 9"/>
    <property type="match status" value="1"/>
</dbReference>
<feature type="region of interest" description="Disordered" evidence="1">
    <location>
        <begin position="289"/>
        <end position="323"/>
    </location>
</feature>